<dbReference type="NCBIfam" id="TIGR01563">
    <property type="entry name" value="gp16_SPP1"/>
    <property type="match status" value="1"/>
</dbReference>
<accession>W4EWG4</accession>
<keyword evidence="2" id="KW-1185">Reference proteome</keyword>
<comment type="caution">
    <text evidence="1">The sequence shown here is derived from an EMBL/GenBank/DDBJ whole genome shotgun (WGS) entry which is preliminary data.</text>
</comment>
<reference evidence="1 2" key="1">
    <citation type="journal article" date="2014" name="BMC Genomics">
        <title>Genomic comparison of sporeforming bacilli isolated from milk.</title>
        <authorList>
            <person name="Moreno Switt A.I."/>
            <person name="Andrus A.D."/>
            <person name="Ranieri M.L."/>
            <person name="Orsi R.H."/>
            <person name="Ivy R."/>
            <person name="den Bakker H.C."/>
            <person name="Martin N.H."/>
            <person name="Wiedmann M."/>
            <person name="Boor K.J."/>
        </authorList>
    </citation>
    <scope>NUCLEOTIDE SEQUENCE [LARGE SCALE GENOMIC DNA]</scope>
    <source>
        <strain evidence="1 2">FSL R5-213</strain>
    </source>
</reference>
<evidence type="ECO:0000313" key="1">
    <source>
        <dbReference type="EMBL" id="ETT84176.1"/>
    </source>
</evidence>
<dbReference type="Proteomes" id="UP000019062">
    <property type="component" value="Unassembled WGS sequence"/>
</dbReference>
<proteinExistence type="predicted"/>
<dbReference type="InterPro" id="IPR038666">
    <property type="entry name" value="SSP1_head-tail_sf"/>
</dbReference>
<dbReference type="eggNOG" id="COG5614">
    <property type="taxonomic scope" value="Bacteria"/>
</dbReference>
<dbReference type="Pfam" id="PF05521">
    <property type="entry name" value="Phage_HCP"/>
    <property type="match status" value="1"/>
</dbReference>
<organism evidence="1 2">
    <name type="scientific">Viridibacillus arenosi FSL R5-213</name>
    <dbReference type="NCBI Taxonomy" id="1227360"/>
    <lineage>
        <taxon>Bacteria</taxon>
        <taxon>Bacillati</taxon>
        <taxon>Bacillota</taxon>
        <taxon>Bacilli</taxon>
        <taxon>Bacillales</taxon>
        <taxon>Caryophanaceae</taxon>
        <taxon>Viridibacillus</taxon>
    </lineage>
</organism>
<protein>
    <submittedName>
        <fullName evidence="1">Putative phage head-tail adaptor</fullName>
    </submittedName>
</protein>
<dbReference type="InterPro" id="IPR008767">
    <property type="entry name" value="Phage_SPP1_head-tail_adaptor"/>
</dbReference>
<dbReference type="EMBL" id="ASQA01000028">
    <property type="protein sequence ID" value="ETT84176.1"/>
    <property type="molecule type" value="Genomic_DNA"/>
</dbReference>
<evidence type="ECO:0000313" key="2">
    <source>
        <dbReference type="Proteomes" id="UP000019062"/>
    </source>
</evidence>
<name>W4EWG4_9BACL</name>
<dbReference type="Gene3D" id="2.40.10.270">
    <property type="entry name" value="Bacteriophage SPP1 head-tail adaptor protein"/>
    <property type="match status" value="1"/>
</dbReference>
<gene>
    <name evidence="1" type="ORF">C176_12448</name>
</gene>
<sequence>MNYRSNNNPGELKYRITFLIPPGGEDEDGFPITKWTAFKKPIWAAIKTLKGKAFYDAAADQLQDMKTFGIRYRKDVDDNMRIRHKDKIYKIISMNNDDENNQWWTIHVRETKDGAVDGL</sequence>
<dbReference type="AlphaFoldDB" id="W4EWG4"/>
<dbReference type="RefSeq" id="WP_038185458.1">
    <property type="nucleotide sequence ID" value="NZ_ASQA01000028.1"/>
</dbReference>